<evidence type="ECO:0000256" key="3">
    <source>
        <dbReference type="ARBA" id="ARBA00022781"/>
    </source>
</evidence>
<dbReference type="RefSeq" id="XP_005103242.1">
    <property type="nucleotide sequence ID" value="XM_005103185.2"/>
</dbReference>
<name>A0ABM0JWM1_APLCA</name>
<dbReference type="GeneID" id="101850263"/>
<feature type="coiled-coil region" evidence="6">
    <location>
        <begin position="23"/>
        <end position="57"/>
    </location>
</feature>
<dbReference type="InterPro" id="IPR005124">
    <property type="entry name" value="V-ATPase_G"/>
</dbReference>
<dbReference type="PANTHER" id="PTHR12713:SF11">
    <property type="entry name" value="V-TYPE PROTON ATPASE SUBUNIT G"/>
    <property type="match status" value="1"/>
</dbReference>
<evidence type="ECO:0000256" key="1">
    <source>
        <dbReference type="ARBA" id="ARBA00010066"/>
    </source>
</evidence>
<organism evidence="7 8">
    <name type="scientific">Aplysia californica</name>
    <name type="common">California sea hare</name>
    <dbReference type="NCBI Taxonomy" id="6500"/>
    <lineage>
        <taxon>Eukaryota</taxon>
        <taxon>Metazoa</taxon>
        <taxon>Spiralia</taxon>
        <taxon>Lophotrochozoa</taxon>
        <taxon>Mollusca</taxon>
        <taxon>Gastropoda</taxon>
        <taxon>Heterobranchia</taxon>
        <taxon>Euthyneura</taxon>
        <taxon>Tectipleura</taxon>
        <taxon>Aplysiida</taxon>
        <taxon>Aplysioidea</taxon>
        <taxon>Aplysiidae</taxon>
        <taxon>Aplysia</taxon>
    </lineage>
</organism>
<evidence type="ECO:0000256" key="6">
    <source>
        <dbReference type="SAM" id="Coils"/>
    </source>
</evidence>
<accession>A0ABM0JWM1</accession>
<comment type="function">
    <text evidence="5">Subunit of the V1 complex of vacuolar(H+)-ATPase (V-ATPase), a multisubunit enzyme composed of a peripheral complex (V1) that hydrolyzes ATP and a membrane integral complex (V0) that translocates protons. V-ATPase is responsible for acidifying and maintaining the pH of intracellular compartments and in some cell types, is targeted to the plasma membrane, where it is responsible for acidifying the extracellular environment.</text>
</comment>
<evidence type="ECO:0000256" key="2">
    <source>
        <dbReference type="ARBA" id="ARBA00022448"/>
    </source>
</evidence>
<comment type="similarity">
    <text evidence="1 5">Belongs to the V-ATPase G subunit family.</text>
</comment>
<comment type="subunit">
    <text evidence="5">V-ATPase is a heteromultimeric enzyme made up of two complexes: the ATP-hydrolytic V1 complex and the proton translocation V0 complex.</text>
</comment>
<gene>
    <name evidence="8" type="primary">LOC101850263</name>
</gene>
<evidence type="ECO:0000256" key="4">
    <source>
        <dbReference type="ARBA" id="ARBA00023065"/>
    </source>
</evidence>
<dbReference type="Proteomes" id="UP000694888">
    <property type="component" value="Unplaced"/>
</dbReference>
<dbReference type="Gene3D" id="1.20.5.2950">
    <property type="match status" value="1"/>
</dbReference>
<protein>
    <recommendedName>
        <fullName evidence="5">V-type proton ATPase subunit G</fullName>
    </recommendedName>
</protein>
<sequence length="117" mass="13333">MAQKTEGIQQLLIAEKKATDRVHEARKRKAARLKTAKKEAEAEITAYKEHREKLYKNAEQAAAGKHGSAETEIAAYTNKQIVELEKNMKMQMQKSMVLVQDPLFDIDISLHENVKLN</sequence>
<keyword evidence="6" id="KW-0175">Coiled coil</keyword>
<evidence type="ECO:0000256" key="5">
    <source>
        <dbReference type="RuleBase" id="RU364019"/>
    </source>
</evidence>
<proteinExistence type="inferred from homology"/>
<keyword evidence="3 5" id="KW-0375">Hydrogen ion transport</keyword>
<dbReference type="Pfam" id="PF03179">
    <property type="entry name" value="V-ATPase_G"/>
    <property type="match status" value="1"/>
</dbReference>
<dbReference type="NCBIfam" id="TIGR01147">
    <property type="entry name" value="V_ATP_synt_G"/>
    <property type="match status" value="1"/>
</dbReference>
<evidence type="ECO:0000313" key="8">
    <source>
        <dbReference type="RefSeq" id="XP_005103242.1"/>
    </source>
</evidence>
<keyword evidence="7" id="KW-1185">Reference proteome</keyword>
<dbReference type="PANTHER" id="PTHR12713">
    <property type="entry name" value="VACUOLAR ATP SYNTHASE SUBUNIT G"/>
    <property type="match status" value="1"/>
</dbReference>
<reference evidence="8" key="1">
    <citation type="submission" date="2025-08" db="UniProtKB">
        <authorList>
            <consortium name="RefSeq"/>
        </authorList>
    </citation>
    <scope>IDENTIFICATION</scope>
</reference>
<keyword evidence="4 5" id="KW-0406">Ion transport</keyword>
<evidence type="ECO:0000313" key="7">
    <source>
        <dbReference type="Proteomes" id="UP000694888"/>
    </source>
</evidence>
<keyword evidence="2 5" id="KW-0813">Transport</keyword>